<accession>A0A1H5HJS1</accession>
<reference evidence="2 3" key="1">
    <citation type="submission" date="2016-10" db="EMBL/GenBank/DDBJ databases">
        <authorList>
            <person name="de Groot N.N."/>
        </authorList>
    </citation>
    <scope>NUCLEOTIDE SEQUENCE [LARGE SCALE GENOMIC DNA]</scope>
    <source>
        <strain evidence="2 3">DSM 40306</strain>
    </source>
</reference>
<evidence type="ECO:0000313" key="3">
    <source>
        <dbReference type="Proteomes" id="UP000182375"/>
    </source>
</evidence>
<dbReference type="EMBL" id="FNTD01000004">
    <property type="protein sequence ID" value="SEE28276.1"/>
    <property type="molecule type" value="Genomic_DNA"/>
</dbReference>
<dbReference type="Proteomes" id="UP000182375">
    <property type="component" value="Unassembled WGS sequence"/>
</dbReference>
<evidence type="ECO:0000313" key="2">
    <source>
        <dbReference type="EMBL" id="SEE28276.1"/>
    </source>
</evidence>
<dbReference type="InterPro" id="IPR011600">
    <property type="entry name" value="Pept_C14_caspase"/>
</dbReference>
<dbReference type="STRING" id="67331.SAMN04490357_7523"/>
<evidence type="ECO:0000259" key="1">
    <source>
        <dbReference type="Pfam" id="PF00656"/>
    </source>
</evidence>
<dbReference type="Pfam" id="PF00656">
    <property type="entry name" value="Peptidase_C14"/>
    <property type="match status" value="1"/>
</dbReference>
<name>A0A1H5HJS1_9ACTN</name>
<proteinExistence type="predicted"/>
<dbReference type="AlphaFoldDB" id="A0A1H5HJS1"/>
<dbReference type="GO" id="GO:0006508">
    <property type="term" value="P:proteolysis"/>
    <property type="evidence" value="ECO:0007669"/>
    <property type="project" value="InterPro"/>
</dbReference>
<dbReference type="Gene3D" id="3.40.50.1460">
    <property type="match status" value="1"/>
</dbReference>
<sequence length="391" mass="42183">MPTAVPEPGPPPGSHALLIGVPEYANPEFTPIPAVRNSLQRVRDLLCDEQLCGWKSDQVTVIDEVSSASELAVQVADVAEKVTGNFLLYYVGHGMLSPAGDLCLVMPGTRPDRPTITGLLWGHVAEALRLSPAKARITILDCCFAGQAIEALTTDGQALAGLASVQGVYTLTATSRNRTAHVPPLAEQDARSTSFTEHLCDLVRAGVPGRPAQLTLNDIYPVLRAELQAKGLPVPNQRGTDTAGHVVFARNAAVPVSARAEPTISGNAVVLQEGRPFEDRVADVVAAWASRGQGPDWLVSGTAFLVLYLWWLDGRRRDEAAPLTRAYVEASYESIGGRDAWMEMQHRRVRCACHGESWRVENINMCLDCLRYQCIDIVGRECAACGGRIVG</sequence>
<gene>
    <name evidence="2" type="ORF">SAMN04490357_7523</name>
</gene>
<organism evidence="2 3">
    <name type="scientific">Streptomyces misionensis</name>
    <dbReference type="NCBI Taxonomy" id="67331"/>
    <lineage>
        <taxon>Bacteria</taxon>
        <taxon>Bacillati</taxon>
        <taxon>Actinomycetota</taxon>
        <taxon>Actinomycetes</taxon>
        <taxon>Kitasatosporales</taxon>
        <taxon>Streptomycetaceae</taxon>
        <taxon>Streptomyces</taxon>
    </lineage>
</organism>
<dbReference type="NCBIfam" id="NF047832">
    <property type="entry name" value="caspase_w_EACC1"/>
    <property type="match status" value="1"/>
</dbReference>
<dbReference type="GO" id="GO:0004197">
    <property type="term" value="F:cysteine-type endopeptidase activity"/>
    <property type="evidence" value="ECO:0007669"/>
    <property type="project" value="InterPro"/>
</dbReference>
<feature type="domain" description="Peptidase C14 caspase" evidence="1">
    <location>
        <begin position="15"/>
        <end position="225"/>
    </location>
</feature>
<protein>
    <submittedName>
        <fullName evidence="2">Uncharacterized protein, contains caspase domain</fullName>
    </submittedName>
</protein>